<dbReference type="AlphaFoldDB" id="A0A254TIX4"/>
<keyword evidence="3 6" id="KW-0812">Transmembrane</keyword>
<evidence type="ECO:0000256" key="2">
    <source>
        <dbReference type="ARBA" id="ARBA00022475"/>
    </source>
</evidence>
<keyword evidence="8" id="KW-1185">Reference proteome</keyword>
<dbReference type="PANTHER" id="PTHR30213:SF0">
    <property type="entry name" value="UPF0761 MEMBRANE PROTEIN YIHY"/>
    <property type="match status" value="1"/>
</dbReference>
<evidence type="ECO:0000256" key="4">
    <source>
        <dbReference type="ARBA" id="ARBA00022989"/>
    </source>
</evidence>
<dbReference type="RefSeq" id="WP_088706553.1">
    <property type="nucleotide sequence ID" value="NZ_LSTO01000001.1"/>
</dbReference>
<evidence type="ECO:0000256" key="6">
    <source>
        <dbReference type="SAM" id="Phobius"/>
    </source>
</evidence>
<evidence type="ECO:0000313" key="8">
    <source>
        <dbReference type="Proteomes" id="UP000197535"/>
    </source>
</evidence>
<feature type="transmembrane region" description="Helical" evidence="6">
    <location>
        <begin position="34"/>
        <end position="62"/>
    </location>
</feature>
<keyword evidence="4 6" id="KW-1133">Transmembrane helix</keyword>
<feature type="transmembrane region" description="Helical" evidence="6">
    <location>
        <begin position="93"/>
        <end position="113"/>
    </location>
</feature>
<comment type="subcellular location">
    <subcellularLocation>
        <location evidence="1">Cell membrane</location>
        <topology evidence="1">Multi-pass membrane protein</topology>
    </subcellularLocation>
</comment>
<feature type="transmembrane region" description="Helical" evidence="6">
    <location>
        <begin position="246"/>
        <end position="268"/>
    </location>
</feature>
<dbReference type="Pfam" id="PF03631">
    <property type="entry name" value="Virul_fac_BrkB"/>
    <property type="match status" value="1"/>
</dbReference>
<dbReference type="PANTHER" id="PTHR30213">
    <property type="entry name" value="INNER MEMBRANE PROTEIN YHJD"/>
    <property type="match status" value="1"/>
</dbReference>
<comment type="caution">
    <text evidence="7">The sequence shown here is derived from an EMBL/GenBank/DDBJ whole genome shotgun (WGS) entry which is preliminary data.</text>
</comment>
<dbReference type="Proteomes" id="UP000197535">
    <property type="component" value="Unassembled WGS sequence"/>
</dbReference>
<feature type="transmembrane region" description="Helical" evidence="6">
    <location>
        <begin position="211"/>
        <end position="234"/>
    </location>
</feature>
<dbReference type="OrthoDB" id="9781030at2"/>
<dbReference type="GO" id="GO:0005886">
    <property type="term" value="C:plasma membrane"/>
    <property type="evidence" value="ECO:0007669"/>
    <property type="project" value="UniProtKB-SubCell"/>
</dbReference>
<keyword evidence="2" id="KW-1003">Cell membrane</keyword>
<gene>
    <name evidence="7" type="ORF">AYR66_09170</name>
</gene>
<dbReference type="NCBIfam" id="TIGR00765">
    <property type="entry name" value="yihY_not_rbn"/>
    <property type="match status" value="1"/>
</dbReference>
<sequence length="293" mass="32651">MAMTGLRGMRITTLVKEAVNDFLDDDMTTYASALAYQVLFSIFPFIIFLIALLGFLHLADFFDWLRQNSQMMLPPEAAEQVNKVISDLQKEQGGLMSLGVIVALWSASAAVRATMHALNVAYDVRETRPAWKLYPLSVIYTIGLAAMMIIAAACLTIGPHAMQWVAQRIGMEQMFVQLWAWLRWPAALFILILAVAIIYHVAPDVRQDFRLISPGAVFAVAVWIAASQGFKLYVATFADYNATYGSIGAIVMLLLYFFISSAVLLFGAEINATITQYSEKLSQEHAFPQTMRK</sequence>
<keyword evidence="5 6" id="KW-0472">Membrane</keyword>
<organism evidence="7 8">
    <name type="scientific">Noviherbaspirillum denitrificans</name>
    <dbReference type="NCBI Taxonomy" id="1968433"/>
    <lineage>
        <taxon>Bacteria</taxon>
        <taxon>Pseudomonadati</taxon>
        <taxon>Pseudomonadota</taxon>
        <taxon>Betaproteobacteria</taxon>
        <taxon>Burkholderiales</taxon>
        <taxon>Oxalobacteraceae</taxon>
        <taxon>Noviherbaspirillum</taxon>
    </lineage>
</organism>
<protein>
    <submittedName>
        <fullName evidence="7">Ribonuclease BN</fullName>
    </submittedName>
</protein>
<proteinExistence type="predicted"/>
<evidence type="ECO:0000256" key="1">
    <source>
        <dbReference type="ARBA" id="ARBA00004651"/>
    </source>
</evidence>
<accession>A0A254TIX4</accession>
<dbReference type="InterPro" id="IPR017039">
    <property type="entry name" value="Virul_fac_BrkB"/>
</dbReference>
<name>A0A254TIX4_9BURK</name>
<reference evidence="7 8" key="1">
    <citation type="submission" date="2016-02" db="EMBL/GenBank/DDBJ databases">
        <authorList>
            <person name="Wen L."/>
            <person name="He K."/>
            <person name="Yang H."/>
        </authorList>
    </citation>
    <scope>NUCLEOTIDE SEQUENCE [LARGE SCALE GENOMIC DNA]</scope>
    <source>
        <strain evidence="7 8">TSA40</strain>
    </source>
</reference>
<evidence type="ECO:0000256" key="5">
    <source>
        <dbReference type="ARBA" id="ARBA00023136"/>
    </source>
</evidence>
<feature type="transmembrane region" description="Helical" evidence="6">
    <location>
        <begin position="133"/>
        <end position="157"/>
    </location>
</feature>
<evidence type="ECO:0000313" key="7">
    <source>
        <dbReference type="EMBL" id="OWW19648.1"/>
    </source>
</evidence>
<dbReference type="EMBL" id="LSTO01000001">
    <property type="protein sequence ID" value="OWW19648.1"/>
    <property type="molecule type" value="Genomic_DNA"/>
</dbReference>
<evidence type="ECO:0000256" key="3">
    <source>
        <dbReference type="ARBA" id="ARBA00022692"/>
    </source>
</evidence>
<dbReference type="PIRSF" id="PIRSF035875">
    <property type="entry name" value="RNase_BN"/>
    <property type="match status" value="1"/>
</dbReference>
<feature type="transmembrane region" description="Helical" evidence="6">
    <location>
        <begin position="178"/>
        <end position="199"/>
    </location>
</feature>